<dbReference type="EMBL" id="BAAAPY010000001">
    <property type="protein sequence ID" value="GAA2069009.1"/>
    <property type="molecule type" value="Genomic_DNA"/>
</dbReference>
<keyword evidence="11 12" id="KW-0804">Transcription</keyword>
<dbReference type="InterPro" id="IPR034768">
    <property type="entry name" value="4FE4S_WBL"/>
</dbReference>
<evidence type="ECO:0000256" key="4">
    <source>
        <dbReference type="ARBA" id="ARBA00022490"/>
    </source>
</evidence>
<evidence type="ECO:0000256" key="6">
    <source>
        <dbReference type="ARBA" id="ARBA00023004"/>
    </source>
</evidence>
<reference evidence="14 15" key="1">
    <citation type="journal article" date="2019" name="Int. J. Syst. Evol. Microbiol.">
        <title>The Global Catalogue of Microorganisms (GCM) 10K type strain sequencing project: providing services to taxonomists for standard genome sequencing and annotation.</title>
        <authorList>
            <consortium name="The Broad Institute Genomics Platform"/>
            <consortium name="The Broad Institute Genome Sequencing Center for Infectious Disease"/>
            <person name="Wu L."/>
            <person name="Ma J."/>
        </authorList>
    </citation>
    <scope>NUCLEOTIDE SEQUENCE [LARGE SCALE GENOMIC DNA]</scope>
    <source>
        <strain evidence="14 15">JCM 15749</strain>
    </source>
</reference>
<evidence type="ECO:0000256" key="12">
    <source>
        <dbReference type="HAMAP-Rule" id="MF_01479"/>
    </source>
</evidence>
<feature type="domain" description="4Fe-4S Wbl-type" evidence="13">
    <location>
        <begin position="22"/>
        <end position="86"/>
    </location>
</feature>
<evidence type="ECO:0000256" key="11">
    <source>
        <dbReference type="ARBA" id="ARBA00023163"/>
    </source>
</evidence>
<evidence type="ECO:0000256" key="1">
    <source>
        <dbReference type="ARBA" id="ARBA00004496"/>
    </source>
</evidence>
<keyword evidence="5 12" id="KW-0479">Metal-binding</keyword>
<evidence type="ECO:0000313" key="14">
    <source>
        <dbReference type="EMBL" id="GAA2069009.1"/>
    </source>
</evidence>
<feature type="binding site" evidence="12">
    <location>
        <position position="56"/>
    </location>
    <ligand>
        <name>[4Fe-4S] cluster</name>
        <dbReference type="ChEBI" id="CHEBI:49883"/>
    </ligand>
</feature>
<evidence type="ECO:0000313" key="15">
    <source>
        <dbReference type="Proteomes" id="UP001501480"/>
    </source>
</evidence>
<comment type="function">
    <text evidence="12">Acts as a transcriptional regulator. Probably redox-responsive. The apo- but not holo-form probably binds DNA.</text>
</comment>
<dbReference type="PANTHER" id="PTHR38839:SF5">
    <property type="entry name" value="TRANSCRIPTIONAL REGULATOR WHID"/>
    <property type="match status" value="1"/>
</dbReference>
<keyword evidence="3 12" id="KW-0004">4Fe-4S</keyword>
<evidence type="ECO:0000256" key="5">
    <source>
        <dbReference type="ARBA" id="ARBA00022723"/>
    </source>
</evidence>
<keyword evidence="6 12" id="KW-0408">Iron</keyword>
<name>A0ABN2VQJ8_9ACTN</name>
<evidence type="ECO:0000256" key="7">
    <source>
        <dbReference type="ARBA" id="ARBA00023014"/>
    </source>
</evidence>
<keyword evidence="10 12" id="KW-1015">Disulfide bond</keyword>
<dbReference type="Proteomes" id="UP001501480">
    <property type="component" value="Unassembled WGS sequence"/>
</dbReference>
<protein>
    <recommendedName>
        <fullName evidence="12">Transcriptional regulator WhiB</fullName>
    </recommendedName>
</protein>
<comment type="subcellular location">
    <subcellularLocation>
        <location evidence="1 12">Cytoplasm</location>
    </subcellularLocation>
</comment>
<feature type="binding site" evidence="12">
    <location>
        <position position="53"/>
    </location>
    <ligand>
        <name>[4Fe-4S] cluster</name>
        <dbReference type="ChEBI" id="CHEBI:49883"/>
    </ligand>
</feature>
<proteinExistence type="inferred from homology"/>
<keyword evidence="7 12" id="KW-0411">Iron-sulfur</keyword>
<comment type="similarity">
    <text evidence="2 12">Belongs to the WhiB family.</text>
</comment>
<comment type="PTM">
    <text evidence="12">The Fe-S cluster can be nitrosylated by nitric oxide (NO).</text>
</comment>
<evidence type="ECO:0000256" key="3">
    <source>
        <dbReference type="ARBA" id="ARBA00022485"/>
    </source>
</evidence>
<feature type="binding site" evidence="12">
    <location>
        <position position="62"/>
    </location>
    <ligand>
        <name>[4Fe-4S] cluster</name>
        <dbReference type="ChEBI" id="CHEBI:49883"/>
    </ligand>
</feature>
<dbReference type="PROSITE" id="PS51674">
    <property type="entry name" value="4FE4S_WBL"/>
    <property type="match status" value="1"/>
</dbReference>
<dbReference type="RefSeq" id="WP_344323099.1">
    <property type="nucleotide sequence ID" value="NZ_BAAAPY010000001.1"/>
</dbReference>
<keyword evidence="4 12" id="KW-0963">Cytoplasm</keyword>
<dbReference type="Pfam" id="PF02467">
    <property type="entry name" value="Whib"/>
    <property type="match status" value="1"/>
</dbReference>
<evidence type="ECO:0000256" key="2">
    <source>
        <dbReference type="ARBA" id="ARBA00006597"/>
    </source>
</evidence>
<comment type="cofactor">
    <cofactor evidence="12">
        <name>[4Fe-4S] cluster</name>
        <dbReference type="ChEBI" id="CHEBI:49883"/>
    </cofactor>
    <text evidence="12">Binds 1 [4Fe-4S] cluster per subunit. Following nitrosylation of the [4Fe-4S] cluster binds 1 [4Fe-8(NO)] cluster per subunit.</text>
</comment>
<evidence type="ECO:0000259" key="13">
    <source>
        <dbReference type="PROSITE" id="PS51674"/>
    </source>
</evidence>
<dbReference type="HAMAP" id="MF_01479">
    <property type="entry name" value="WhiB"/>
    <property type="match status" value="1"/>
</dbReference>
<keyword evidence="9 12" id="KW-0238">DNA-binding</keyword>
<dbReference type="PANTHER" id="PTHR38839">
    <property type="entry name" value="TRANSCRIPTIONAL REGULATOR WHID-RELATED"/>
    <property type="match status" value="1"/>
</dbReference>
<gene>
    <name evidence="12" type="primary">whiB</name>
    <name evidence="14" type="ORF">GCM10009821_01390</name>
</gene>
<keyword evidence="15" id="KW-1185">Reference proteome</keyword>
<dbReference type="InterPro" id="IPR003482">
    <property type="entry name" value="Whib"/>
</dbReference>
<organism evidence="14 15">
    <name type="scientific">Aeromicrobium halocynthiae</name>
    <dbReference type="NCBI Taxonomy" id="560557"/>
    <lineage>
        <taxon>Bacteria</taxon>
        <taxon>Bacillati</taxon>
        <taxon>Actinomycetota</taxon>
        <taxon>Actinomycetes</taxon>
        <taxon>Propionibacteriales</taxon>
        <taxon>Nocardioidaceae</taxon>
        <taxon>Aeromicrobium</taxon>
    </lineage>
</organism>
<evidence type="ECO:0000256" key="9">
    <source>
        <dbReference type="ARBA" id="ARBA00023125"/>
    </source>
</evidence>
<comment type="caution">
    <text evidence="14">The sequence shown here is derived from an EMBL/GenBank/DDBJ whole genome shotgun (WGS) entry which is preliminary data.</text>
</comment>
<sequence length="100" mass="11134">MANLSRLPVVRQEVWEWQYRGACVGMNSAVFFSPDAERGAAKRNREAAAKDVCGGCPVIQECRQHALSVREPYGVWGGMTMDERNAWYAAADEQRVLEAG</sequence>
<evidence type="ECO:0000256" key="10">
    <source>
        <dbReference type="ARBA" id="ARBA00023157"/>
    </source>
</evidence>
<evidence type="ECO:0000256" key="8">
    <source>
        <dbReference type="ARBA" id="ARBA00023015"/>
    </source>
</evidence>
<keyword evidence="8 12" id="KW-0805">Transcription regulation</keyword>
<feature type="binding site" evidence="12">
    <location>
        <position position="23"/>
    </location>
    <ligand>
        <name>[4Fe-4S] cluster</name>
        <dbReference type="ChEBI" id="CHEBI:49883"/>
    </ligand>
</feature>
<comment type="PTM">
    <text evidence="12">Upon Fe-S cluster removal intramolecular disulfide bonds are formed.</text>
</comment>
<accession>A0ABN2VQJ8</accession>